<sequence length="261" mass="27925">MSLLRTVVVAALALTAATGCARGTTPADGVGVDRLRVEVVATHPHDPTAFTEGLEVSDGELLEGTGLSGQSYLSARDLASGIERTRVPVPDGMFGEGVTVAGDTVWQLTWQDGVALARDRGTLAERSRARFEGEGWGLCAQPDRLVMSNGSDTLTFRDRVTFAPLGSVAVTLDGKPRDNLNELECASDGRVYANVWRTPYIVRIDPADGRITAVIDASGLLSEAESRNVDVLNGIAQVPGTDRFLITGKYYPKLFEVRFVS</sequence>
<dbReference type="RefSeq" id="WP_142096203.1">
    <property type="nucleotide sequence ID" value="NZ_VIGH01000002.1"/>
</dbReference>
<dbReference type="InterPro" id="IPR011044">
    <property type="entry name" value="Quino_amine_DH_bsu"/>
</dbReference>
<dbReference type="OrthoDB" id="9783700at2"/>
<dbReference type="InterPro" id="IPR007788">
    <property type="entry name" value="QCT"/>
</dbReference>
<dbReference type="EMBL" id="VIGH01000002">
    <property type="protein sequence ID" value="TQF74183.1"/>
    <property type="molecule type" value="Genomic_DNA"/>
</dbReference>
<comment type="caution">
    <text evidence="2">The sequence shown here is derived from an EMBL/GenBank/DDBJ whole genome shotgun (WGS) entry which is preliminary data.</text>
</comment>
<keyword evidence="3" id="KW-1185">Reference proteome</keyword>
<dbReference type="InterPro" id="IPR015943">
    <property type="entry name" value="WD40/YVTN_repeat-like_dom_sf"/>
</dbReference>
<evidence type="ECO:0000313" key="2">
    <source>
        <dbReference type="EMBL" id="TQF74183.1"/>
    </source>
</evidence>
<accession>A0A541BPD1</accession>
<dbReference type="Gene3D" id="2.130.10.10">
    <property type="entry name" value="YVTN repeat-like/Quinoprotein amine dehydrogenase"/>
    <property type="match status" value="1"/>
</dbReference>
<protein>
    <submittedName>
        <fullName evidence="2">Glutaminyl-peptide cyclotransferase</fullName>
    </submittedName>
</protein>
<feature type="chain" id="PRO_5038754628" evidence="1">
    <location>
        <begin position="22"/>
        <end position="261"/>
    </location>
</feature>
<evidence type="ECO:0000256" key="1">
    <source>
        <dbReference type="SAM" id="SignalP"/>
    </source>
</evidence>
<dbReference type="GO" id="GO:0016603">
    <property type="term" value="F:glutaminyl-peptide cyclotransferase activity"/>
    <property type="evidence" value="ECO:0007669"/>
    <property type="project" value="InterPro"/>
</dbReference>
<reference evidence="2 3" key="1">
    <citation type="submission" date="2019-06" db="EMBL/GenBank/DDBJ databases">
        <title>Rhodococcus spaelei sp. nov., isolated from a cave.</title>
        <authorList>
            <person name="Lee S.D."/>
        </authorList>
    </citation>
    <scope>NUCLEOTIDE SEQUENCE [LARGE SCALE GENOMIC DNA]</scope>
    <source>
        <strain evidence="2 3">C9-5</strain>
    </source>
</reference>
<evidence type="ECO:0000313" key="3">
    <source>
        <dbReference type="Proteomes" id="UP000316256"/>
    </source>
</evidence>
<proteinExistence type="predicted"/>
<organism evidence="2 3">
    <name type="scientific">Rhodococcus spelaei</name>
    <dbReference type="NCBI Taxonomy" id="2546320"/>
    <lineage>
        <taxon>Bacteria</taxon>
        <taxon>Bacillati</taxon>
        <taxon>Actinomycetota</taxon>
        <taxon>Actinomycetes</taxon>
        <taxon>Mycobacteriales</taxon>
        <taxon>Nocardiaceae</taxon>
        <taxon>Rhodococcus</taxon>
    </lineage>
</organism>
<dbReference type="SUPFAM" id="SSF50969">
    <property type="entry name" value="YVTN repeat-like/Quinoprotein amine dehydrogenase"/>
    <property type="match status" value="1"/>
</dbReference>
<keyword evidence="1" id="KW-0732">Signal</keyword>
<dbReference type="Proteomes" id="UP000316256">
    <property type="component" value="Unassembled WGS sequence"/>
</dbReference>
<dbReference type="PANTHER" id="PTHR31270">
    <property type="entry name" value="GLUTAMINYL-PEPTIDE CYCLOTRANSFERASE"/>
    <property type="match status" value="1"/>
</dbReference>
<dbReference type="PANTHER" id="PTHR31270:SF1">
    <property type="entry name" value="GLUTAMINYL-PEPTIDE CYCLOTRANSFERASE"/>
    <property type="match status" value="1"/>
</dbReference>
<name>A0A541BPD1_9NOCA</name>
<dbReference type="AlphaFoldDB" id="A0A541BPD1"/>
<dbReference type="PROSITE" id="PS51257">
    <property type="entry name" value="PROKAR_LIPOPROTEIN"/>
    <property type="match status" value="1"/>
</dbReference>
<feature type="signal peptide" evidence="1">
    <location>
        <begin position="1"/>
        <end position="21"/>
    </location>
</feature>
<dbReference type="Pfam" id="PF05096">
    <property type="entry name" value="Glu_cyclase_2"/>
    <property type="match status" value="1"/>
</dbReference>
<gene>
    <name evidence="2" type="ORF">FK531_05945</name>
</gene>
<keyword evidence="2" id="KW-0808">Transferase</keyword>